<dbReference type="InterPro" id="IPR032675">
    <property type="entry name" value="LRR_dom_sf"/>
</dbReference>
<dbReference type="InterPro" id="IPR001810">
    <property type="entry name" value="F-box_dom"/>
</dbReference>
<dbReference type="PROSITE" id="PS50181">
    <property type="entry name" value="FBOX"/>
    <property type="match status" value="1"/>
</dbReference>
<evidence type="ECO:0000313" key="2">
    <source>
        <dbReference type="Proteomes" id="UP000694864"/>
    </source>
</evidence>
<keyword evidence="2" id="KW-1185">Reference proteome</keyword>
<proteinExistence type="predicted"/>
<dbReference type="GeneID" id="104710941"/>
<dbReference type="PANTHER" id="PTHR31293:SF22">
    <property type="entry name" value="BNAC06G06520D PROTEIN"/>
    <property type="match status" value="1"/>
</dbReference>
<dbReference type="InterPro" id="IPR006566">
    <property type="entry name" value="FBD"/>
</dbReference>
<reference evidence="2" key="1">
    <citation type="journal article" date="2014" name="Nat. Commun.">
        <title>The emerging biofuel crop Camelina sativa retains a highly undifferentiated hexaploid genome structure.</title>
        <authorList>
            <person name="Kagale S."/>
            <person name="Koh C."/>
            <person name="Nixon J."/>
            <person name="Bollina V."/>
            <person name="Clarke W.E."/>
            <person name="Tuteja R."/>
            <person name="Spillane C."/>
            <person name="Robinson S.J."/>
            <person name="Links M.G."/>
            <person name="Clarke C."/>
            <person name="Higgins E.E."/>
            <person name="Huebert T."/>
            <person name="Sharpe A.G."/>
            <person name="Parkin I.A."/>
        </authorList>
    </citation>
    <scope>NUCLEOTIDE SEQUENCE [LARGE SCALE GENOMIC DNA]</scope>
    <source>
        <strain evidence="2">cv. DH55</strain>
    </source>
</reference>
<feature type="domain" description="F-box" evidence="1">
    <location>
        <begin position="13"/>
        <end position="61"/>
    </location>
</feature>
<reference evidence="3" key="2">
    <citation type="submission" date="2025-08" db="UniProtKB">
        <authorList>
            <consortium name="RefSeq"/>
        </authorList>
    </citation>
    <scope>IDENTIFICATION</scope>
    <source>
        <tissue evidence="3">Leaf</tissue>
    </source>
</reference>
<dbReference type="Gene3D" id="1.20.1280.50">
    <property type="match status" value="1"/>
</dbReference>
<dbReference type="SMART" id="SM00579">
    <property type="entry name" value="FBD"/>
    <property type="match status" value="1"/>
</dbReference>
<dbReference type="SUPFAM" id="SSF81383">
    <property type="entry name" value="F-box domain"/>
    <property type="match status" value="1"/>
</dbReference>
<dbReference type="Pfam" id="PF24758">
    <property type="entry name" value="LRR_At5g56370"/>
    <property type="match status" value="1"/>
</dbReference>
<protein>
    <submittedName>
        <fullName evidence="3">F-box/LRR-repeat protein At3g44810 isoform X1</fullName>
    </submittedName>
</protein>
<accession>A0ABM0TG43</accession>
<dbReference type="RefSeq" id="XP_010425903.1">
    <property type="nucleotide sequence ID" value="XM_010427601.1"/>
</dbReference>
<dbReference type="InterPro" id="IPR036047">
    <property type="entry name" value="F-box-like_dom_sf"/>
</dbReference>
<dbReference type="Gene3D" id="3.80.10.10">
    <property type="entry name" value="Ribonuclease Inhibitor"/>
    <property type="match status" value="1"/>
</dbReference>
<organism evidence="2 3">
    <name type="scientific">Camelina sativa</name>
    <name type="common">False flax</name>
    <name type="synonym">Myagrum sativum</name>
    <dbReference type="NCBI Taxonomy" id="90675"/>
    <lineage>
        <taxon>Eukaryota</taxon>
        <taxon>Viridiplantae</taxon>
        <taxon>Streptophyta</taxon>
        <taxon>Embryophyta</taxon>
        <taxon>Tracheophyta</taxon>
        <taxon>Spermatophyta</taxon>
        <taxon>Magnoliopsida</taxon>
        <taxon>eudicotyledons</taxon>
        <taxon>Gunneridae</taxon>
        <taxon>Pentapetalae</taxon>
        <taxon>rosids</taxon>
        <taxon>malvids</taxon>
        <taxon>Brassicales</taxon>
        <taxon>Brassicaceae</taxon>
        <taxon>Camelineae</taxon>
        <taxon>Camelina</taxon>
    </lineage>
</organism>
<dbReference type="CDD" id="cd22160">
    <property type="entry name" value="F-box_AtFBL13-like"/>
    <property type="match status" value="1"/>
</dbReference>
<dbReference type="Proteomes" id="UP000694864">
    <property type="component" value="Chromosome 9"/>
</dbReference>
<dbReference type="InterPro" id="IPR055294">
    <property type="entry name" value="FBL60-like"/>
</dbReference>
<gene>
    <name evidence="3" type="primary">LOC104710941</name>
</gene>
<dbReference type="InterPro" id="IPR055411">
    <property type="entry name" value="LRR_FXL15/At3g58940/PEG3-like"/>
</dbReference>
<evidence type="ECO:0000313" key="3">
    <source>
        <dbReference type="RefSeq" id="XP_010425903.1"/>
    </source>
</evidence>
<dbReference type="SUPFAM" id="SSF52058">
    <property type="entry name" value="L domain-like"/>
    <property type="match status" value="1"/>
</dbReference>
<dbReference type="PANTHER" id="PTHR31293">
    <property type="entry name" value="RNI-LIKE SUPERFAMILY PROTEIN"/>
    <property type="match status" value="1"/>
</dbReference>
<evidence type="ECO:0000259" key="1">
    <source>
        <dbReference type="PROSITE" id="PS50181"/>
    </source>
</evidence>
<sequence>MFHVQLGMGSVSMASLNCLPDELLVQILSILPTKQAASTSVLAKRWRTLFAVRQNLDFDDSDFLNPEEVGEEDMDEIRDSFKSFVDRTLALQGAQPINKFSLKCGDEPGEDHVDGWINNAVKCGVSELHLCLTGDMRICFPSNLFVSKTLVKLILGKEFSIDCVPSDTFLPVLKILYLRSVWFMGNELSDVLLAGCPALEDLTIHHKYFFGTPEIISSKTLKRLSIISKCAEDVQLFDFISLNAPNLVALFYADYARRKYRRCNLDSLVKATLDLHFLEPEDCDEPFEPNVTVLMNGVRNVKMLQLTFSATEVISECCKGGLPVFKNLLNLVFFGNKERVWKELLPLMLENSPNLTCLILSALYPCTYGHEFDGIRIPQTNKVNFLGIMCYQGTESELKHVSHFLLKMERLQVLQVHFPTTMVDSKRVQLTEDLLKLPRASSTLTMKFV</sequence>
<name>A0ABM0TG43_CAMSA</name>
<dbReference type="InterPro" id="IPR053781">
    <property type="entry name" value="F-box_AtFBL13-like"/>
</dbReference>
<dbReference type="Pfam" id="PF00646">
    <property type="entry name" value="F-box"/>
    <property type="match status" value="1"/>
</dbReference>